<organism evidence="2 3">
    <name type="scientific">Klebsiella pneumoniae</name>
    <dbReference type="NCBI Taxonomy" id="573"/>
    <lineage>
        <taxon>Bacteria</taxon>
        <taxon>Pseudomonadati</taxon>
        <taxon>Pseudomonadota</taxon>
        <taxon>Gammaproteobacteria</taxon>
        <taxon>Enterobacterales</taxon>
        <taxon>Enterobacteriaceae</taxon>
        <taxon>Klebsiella/Raoultella group</taxon>
        <taxon>Klebsiella</taxon>
        <taxon>Klebsiella pneumoniae complex</taxon>
    </lineage>
</organism>
<reference evidence="2 3" key="1">
    <citation type="submission" date="2018-08" db="EMBL/GenBank/DDBJ databases">
        <authorList>
            <consortium name="Pathogen Informatics"/>
        </authorList>
    </citation>
    <scope>NUCLEOTIDE SEQUENCE [LARGE SCALE GENOMIC DNA]</scope>
    <source>
        <strain evidence="2 3">EuSCAPE_IT093</strain>
    </source>
</reference>
<feature type="region of interest" description="Disordered" evidence="1">
    <location>
        <begin position="1"/>
        <end position="40"/>
    </location>
</feature>
<name>A0A9Q8CCP2_KLEPN</name>
<evidence type="ECO:0000256" key="1">
    <source>
        <dbReference type="SAM" id="MobiDB-lite"/>
    </source>
</evidence>
<evidence type="ECO:0000313" key="2">
    <source>
        <dbReference type="EMBL" id="SYH36710.1"/>
    </source>
</evidence>
<dbReference type="RefSeq" id="WP_064168400.1">
    <property type="nucleotide sequence ID" value="NZ_CAJZXQ010000019.1"/>
</dbReference>
<evidence type="ECO:0000313" key="3">
    <source>
        <dbReference type="Proteomes" id="UP000258673"/>
    </source>
</evidence>
<gene>
    <name evidence="2" type="ORF">SAMEA3515122_04768</name>
</gene>
<dbReference type="AlphaFoldDB" id="A0A9Q8CCP2"/>
<protein>
    <submittedName>
        <fullName evidence="2">Uncharacterized protein</fullName>
    </submittedName>
</protein>
<dbReference type="Proteomes" id="UP000258673">
    <property type="component" value="Unassembled WGS sequence"/>
</dbReference>
<dbReference type="EMBL" id="UKUT01000015">
    <property type="protein sequence ID" value="SYH36710.1"/>
    <property type="molecule type" value="Genomic_DNA"/>
</dbReference>
<proteinExistence type="predicted"/>
<comment type="caution">
    <text evidence="2">The sequence shown here is derived from an EMBL/GenBank/DDBJ whole genome shotgun (WGS) entry which is preliminary data.</text>
</comment>
<accession>A0A9Q8CCP2</accession>
<sequence>MNLDHFMQYQTESVKRASMPPVAKHNLNQTKTKQPKRAAA</sequence>